<dbReference type="Proteomes" id="UP000557717">
    <property type="component" value="Unassembled WGS sequence"/>
</dbReference>
<comment type="caution">
    <text evidence="1">The sequence shown here is derived from an EMBL/GenBank/DDBJ whole genome shotgun (WGS) entry which is preliminary data.</text>
</comment>
<keyword evidence="2" id="KW-1185">Reference proteome</keyword>
<evidence type="ECO:0000313" key="2">
    <source>
        <dbReference type="Proteomes" id="UP000557717"/>
    </source>
</evidence>
<organism evidence="1 2">
    <name type="scientific">Haloferula luteola</name>
    <dbReference type="NCBI Taxonomy" id="595692"/>
    <lineage>
        <taxon>Bacteria</taxon>
        <taxon>Pseudomonadati</taxon>
        <taxon>Verrucomicrobiota</taxon>
        <taxon>Verrucomicrobiia</taxon>
        <taxon>Verrucomicrobiales</taxon>
        <taxon>Verrucomicrobiaceae</taxon>
        <taxon>Haloferula</taxon>
    </lineage>
</organism>
<accession>A0A840V282</accession>
<sequence length="32" mass="3827">MSKKQKLELTWIGKENRPKLKWSVKTEPESLL</sequence>
<proteinExistence type="predicted"/>
<protein>
    <submittedName>
        <fullName evidence="1">Uncharacterized protein</fullName>
    </submittedName>
</protein>
<gene>
    <name evidence="1" type="ORF">HNR46_002343</name>
</gene>
<name>A0A840V282_9BACT</name>
<dbReference type="EMBL" id="JACHFD010000010">
    <property type="protein sequence ID" value="MBB5352102.1"/>
    <property type="molecule type" value="Genomic_DNA"/>
</dbReference>
<evidence type="ECO:0000313" key="1">
    <source>
        <dbReference type="EMBL" id="MBB5352102.1"/>
    </source>
</evidence>
<reference evidence="1 2" key="1">
    <citation type="submission" date="2020-08" db="EMBL/GenBank/DDBJ databases">
        <title>Genomic Encyclopedia of Type Strains, Phase IV (KMG-IV): sequencing the most valuable type-strain genomes for metagenomic binning, comparative biology and taxonomic classification.</title>
        <authorList>
            <person name="Goeker M."/>
        </authorList>
    </citation>
    <scope>NUCLEOTIDE SEQUENCE [LARGE SCALE GENOMIC DNA]</scope>
    <source>
        <strain evidence="1 2">YC6886</strain>
    </source>
</reference>
<dbReference type="AlphaFoldDB" id="A0A840V282"/>